<dbReference type="InterPro" id="IPR036910">
    <property type="entry name" value="HMG_box_dom_sf"/>
</dbReference>
<dbReference type="GO" id="GO:0000981">
    <property type="term" value="F:DNA-binding transcription factor activity, RNA polymerase II-specific"/>
    <property type="evidence" value="ECO:0007669"/>
    <property type="project" value="TreeGrafter"/>
</dbReference>
<dbReference type="GO" id="GO:0000785">
    <property type="term" value="C:chromatin"/>
    <property type="evidence" value="ECO:0007669"/>
    <property type="project" value="TreeGrafter"/>
</dbReference>
<dbReference type="GO" id="GO:1990907">
    <property type="term" value="C:beta-catenin-TCF complex"/>
    <property type="evidence" value="ECO:0007669"/>
    <property type="project" value="TreeGrafter"/>
</dbReference>
<protein>
    <submittedName>
        <fullName evidence="8">Lymphoid enhancer-binding factor 1</fullName>
    </submittedName>
</protein>
<gene>
    <name evidence="8" type="ORF">EXN66_Car021275</name>
</gene>
<dbReference type="InterPro" id="IPR024940">
    <property type="entry name" value="TCF/LEF"/>
</dbReference>
<evidence type="ECO:0000256" key="6">
    <source>
        <dbReference type="ARBA" id="ARBA00023242"/>
    </source>
</evidence>
<keyword evidence="6" id="KW-0539">Nucleus</keyword>
<organism evidence="8 9">
    <name type="scientific">Channa argus</name>
    <name type="common">Northern snakehead</name>
    <name type="synonym">Ophicephalus argus</name>
    <dbReference type="NCBI Taxonomy" id="215402"/>
    <lineage>
        <taxon>Eukaryota</taxon>
        <taxon>Metazoa</taxon>
        <taxon>Chordata</taxon>
        <taxon>Craniata</taxon>
        <taxon>Vertebrata</taxon>
        <taxon>Euteleostomi</taxon>
        <taxon>Actinopterygii</taxon>
        <taxon>Neopterygii</taxon>
        <taxon>Teleostei</taxon>
        <taxon>Neoteleostei</taxon>
        <taxon>Acanthomorphata</taxon>
        <taxon>Anabantaria</taxon>
        <taxon>Anabantiformes</taxon>
        <taxon>Channoidei</taxon>
        <taxon>Channidae</taxon>
        <taxon>Channa</taxon>
    </lineage>
</organism>
<dbReference type="AlphaFoldDB" id="A0A6G1QSW2"/>
<dbReference type="PANTHER" id="PTHR10373">
    <property type="entry name" value="TRANSCRIPTION FACTOR 7 FAMILY MEMBER"/>
    <property type="match status" value="1"/>
</dbReference>
<dbReference type="GO" id="GO:0000978">
    <property type="term" value="F:RNA polymerase II cis-regulatory region sequence-specific DNA binding"/>
    <property type="evidence" value="ECO:0007669"/>
    <property type="project" value="TreeGrafter"/>
</dbReference>
<reference evidence="8 9" key="1">
    <citation type="submission" date="2019-02" db="EMBL/GenBank/DDBJ databases">
        <title>Opniocepnalus argus genome.</title>
        <authorList>
            <person name="Zhou C."/>
            <person name="Xiao S."/>
        </authorList>
    </citation>
    <scope>NUCLEOTIDE SEQUENCE [LARGE SCALE GENOMIC DNA]</scope>
    <source>
        <strain evidence="8">OARG1902GOOAL</strain>
        <tissue evidence="8">Muscle</tissue>
    </source>
</reference>
<reference evidence="9" key="2">
    <citation type="submission" date="2019-02" db="EMBL/GenBank/DDBJ databases">
        <title>Opniocepnalus argus Var Kimnra genome.</title>
        <authorList>
            <person name="Zhou C."/>
            <person name="Xiao S."/>
        </authorList>
    </citation>
    <scope>NUCLEOTIDE SEQUENCE [LARGE SCALE GENOMIC DNA]</scope>
</reference>
<dbReference type="SUPFAM" id="SSF47095">
    <property type="entry name" value="HMG-box"/>
    <property type="match status" value="1"/>
</dbReference>
<dbReference type="PANTHER" id="PTHR10373:SF33">
    <property type="entry name" value="TRANSCRIPTION FACTOR 7"/>
    <property type="match status" value="1"/>
</dbReference>
<feature type="compositionally biased region" description="Basic residues" evidence="7">
    <location>
        <begin position="311"/>
        <end position="320"/>
    </location>
</feature>
<proteinExistence type="predicted"/>
<evidence type="ECO:0000256" key="1">
    <source>
        <dbReference type="ARBA" id="ARBA00004123"/>
    </source>
</evidence>
<dbReference type="EMBL" id="CM015733">
    <property type="protein sequence ID" value="KAF3705584.1"/>
    <property type="molecule type" value="Genomic_DNA"/>
</dbReference>
<evidence type="ECO:0000256" key="2">
    <source>
        <dbReference type="ARBA" id="ARBA00023015"/>
    </source>
</evidence>
<feature type="compositionally biased region" description="Basic and acidic residues" evidence="7">
    <location>
        <begin position="374"/>
        <end position="386"/>
    </location>
</feature>
<dbReference type="GO" id="GO:0060070">
    <property type="term" value="P:canonical Wnt signaling pathway"/>
    <property type="evidence" value="ECO:0007669"/>
    <property type="project" value="TreeGrafter"/>
</dbReference>
<dbReference type="Gene3D" id="1.10.30.10">
    <property type="entry name" value="High mobility group box domain"/>
    <property type="match status" value="1"/>
</dbReference>
<keyword evidence="3" id="KW-0238">DNA-binding</keyword>
<evidence type="ECO:0000313" key="9">
    <source>
        <dbReference type="Proteomes" id="UP000503349"/>
    </source>
</evidence>
<evidence type="ECO:0000256" key="4">
    <source>
        <dbReference type="ARBA" id="ARBA00023159"/>
    </source>
</evidence>
<accession>A0A6G1QSW2</accession>
<dbReference type="Proteomes" id="UP000503349">
    <property type="component" value="Chromosome 22"/>
</dbReference>
<evidence type="ECO:0000313" key="8">
    <source>
        <dbReference type="EMBL" id="KAF3705584.1"/>
    </source>
</evidence>
<evidence type="ECO:0000256" key="7">
    <source>
        <dbReference type="SAM" id="MobiDB-lite"/>
    </source>
</evidence>
<feature type="region of interest" description="Disordered" evidence="7">
    <location>
        <begin position="309"/>
        <end position="389"/>
    </location>
</feature>
<keyword evidence="2" id="KW-0805">Transcription regulation</keyword>
<sequence>MVAWTLMLPKPPTKRLSFWAPDAGEGNDFQIGRPTHYPDCLLLGVRDGLWGVRRDRAGQSGANGSNEGEWNQAFAHAATKVWAECHLLCTADSTRALQLSQTQRRPVGMSFGSSEMQSRAFDHVYIKSGTCVAASLSLCFGSVQTVSKAAFRGKRCSARNKVKSDFWLVIDVARGYYKCRTPYLKLTTSTRLPHYPHPGASHPSALRQSQPVYPGLSPCGFRQTYSSNLTSASSYSRFPHSLMLSPSGMHPTGIPHPAIVPPSGKQEHDQYDRGMYVKPQMELKREKEPKKPVIKKPLNAFMLYMKEMRAKGKKKRRKREKQQDSNTGRAALKPATVSTSTSAPPPQAARRRPPPRQHASPRLRQRTHASHARLPREQSIGKRSDLRQPTIKHTHTHLELSGKHCSTTALSAAKAAGLSLKVLTETQ</sequence>
<evidence type="ECO:0000256" key="3">
    <source>
        <dbReference type="ARBA" id="ARBA00023125"/>
    </source>
</evidence>
<keyword evidence="9" id="KW-1185">Reference proteome</keyword>
<feature type="compositionally biased region" description="Basic residues" evidence="7">
    <location>
        <begin position="349"/>
        <end position="373"/>
    </location>
</feature>
<evidence type="ECO:0000256" key="5">
    <source>
        <dbReference type="ARBA" id="ARBA00023163"/>
    </source>
</evidence>
<keyword evidence="5" id="KW-0804">Transcription</keyword>
<comment type="subcellular location">
    <subcellularLocation>
        <location evidence="1">Nucleus</location>
    </subcellularLocation>
</comment>
<keyword evidence="4" id="KW-0010">Activator</keyword>
<name>A0A6G1QSW2_CHAAH</name>